<organism evidence="3 4">
    <name type="scientific">Spinacia oleracea</name>
    <name type="common">Spinach</name>
    <dbReference type="NCBI Taxonomy" id="3562"/>
    <lineage>
        <taxon>Eukaryota</taxon>
        <taxon>Viridiplantae</taxon>
        <taxon>Streptophyta</taxon>
        <taxon>Embryophyta</taxon>
        <taxon>Tracheophyta</taxon>
        <taxon>Spermatophyta</taxon>
        <taxon>Magnoliopsida</taxon>
        <taxon>eudicotyledons</taxon>
        <taxon>Gunneridae</taxon>
        <taxon>Pentapetalae</taxon>
        <taxon>Caryophyllales</taxon>
        <taxon>Chenopodiaceae</taxon>
        <taxon>Chenopodioideae</taxon>
        <taxon>Anserineae</taxon>
        <taxon>Spinacia</taxon>
    </lineage>
</organism>
<evidence type="ECO:0000259" key="2">
    <source>
        <dbReference type="Pfam" id="PF03399"/>
    </source>
</evidence>
<feature type="region of interest" description="Disordered" evidence="1">
    <location>
        <begin position="1"/>
        <end position="47"/>
    </location>
</feature>
<name>A0ABM3QK06_SPIOL</name>
<gene>
    <name evidence="4" type="primary">LOC110783797</name>
</gene>
<feature type="compositionally biased region" description="Polar residues" evidence="1">
    <location>
        <begin position="34"/>
        <end position="47"/>
    </location>
</feature>
<accession>A0ABM3QK06</accession>
<protein>
    <submittedName>
        <fullName evidence="4">SAC3 family protein C isoform X1</fullName>
    </submittedName>
</protein>
<keyword evidence="3" id="KW-1185">Reference proteome</keyword>
<dbReference type="Gene3D" id="1.25.40.990">
    <property type="match status" value="1"/>
</dbReference>
<evidence type="ECO:0000313" key="4">
    <source>
        <dbReference type="RefSeq" id="XP_056683698.1"/>
    </source>
</evidence>
<proteinExistence type="predicted"/>
<dbReference type="GeneID" id="110783797"/>
<reference evidence="3" key="1">
    <citation type="journal article" date="2021" name="Nat. Commun.">
        <title>Genomic analyses provide insights into spinach domestication and the genetic basis of agronomic traits.</title>
        <authorList>
            <person name="Cai X."/>
            <person name="Sun X."/>
            <person name="Xu C."/>
            <person name="Sun H."/>
            <person name="Wang X."/>
            <person name="Ge C."/>
            <person name="Zhang Z."/>
            <person name="Wang Q."/>
            <person name="Fei Z."/>
            <person name="Jiao C."/>
            <person name="Wang Q."/>
        </authorList>
    </citation>
    <scope>NUCLEOTIDE SEQUENCE [LARGE SCALE GENOMIC DNA]</scope>
    <source>
        <strain evidence="3">cv. Varoflay</strain>
    </source>
</reference>
<dbReference type="Pfam" id="PF03399">
    <property type="entry name" value="SAC3_GANP"/>
    <property type="match status" value="1"/>
</dbReference>
<dbReference type="InterPro" id="IPR045107">
    <property type="entry name" value="SAC3/GANP/THP3"/>
</dbReference>
<dbReference type="RefSeq" id="XP_056683698.1">
    <property type="nucleotide sequence ID" value="XM_056827720.1"/>
</dbReference>
<dbReference type="InterPro" id="IPR005062">
    <property type="entry name" value="SAC3/GANP/THP3_conserved"/>
</dbReference>
<dbReference type="Proteomes" id="UP000813463">
    <property type="component" value="Chromosome 4"/>
</dbReference>
<feature type="compositionally biased region" description="Polar residues" evidence="1">
    <location>
        <begin position="1"/>
        <end position="12"/>
    </location>
</feature>
<feature type="compositionally biased region" description="Low complexity" evidence="1">
    <location>
        <begin position="13"/>
        <end position="26"/>
    </location>
</feature>
<dbReference type="PANTHER" id="PTHR12436">
    <property type="entry name" value="80 KDA MCM3-ASSOCIATED PROTEIN"/>
    <property type="match status" value="1"/>
</dbReference>
<evidence type="ECO:0000313" key="3">
    <source>
        <dbReference type="Proteomes" id="UP000813463"/>
    </source>
</evidence>
<evidence type="ECO:0000256" key="1">
    <source>
        <dbReference type="SAM" id="MobiDB-lite"/>
    </source>
</evidence>
<sequence>MIRNHPSQNPNASATSSSFSSPSSNSDSRHRNHATTQPNWNRISNRPQRVPLEELVATTQSIVGTCPFMCPEKERSQRERLRDLAVFERLDGNPMKSSSSLAVKKFCRTISVKEVHASDIRPLSVLEDTLDYLMKLLDSSDRSFLVLHDFIFDRTRSIRQDLSMQIINNDQVICMYEKMVRFHVTSNHKLRRCEDDTTILSSIHHLNMEQLTKCLASLYNLYDINRTSDSVFDNEAEFRSLYVLLHLETHSHSTGESLSSWFSRLSSSIICSKEMCFARRVLRFFRMGNFWRFFHTVASEATNLQLCIIEPYIMEPEYICFLDKVIQNGLVESCITGAEVRALAVACINSSGYKLHPYPLTLLSKILMIEELNLESFCNACGLHTSQDDMGNKVLPTKQTGFSHPKGGFQCNVFQWLELVENPQNIRNGAARGCKFHKAQVGIKCRMNTSPTIDFTKQSSWQ</sequence>
<feature type="domain" description="SAC3/GANP/THP3 conserved" evidence="2">
    <location>
        <begin position="69"/>
        <end position="314"/>
    </location>
</feature>
<dbReference type="PANTHER" id="PTHR12436:SF3">
    <property type="entry name" value="GERMINAL-CENTER ASSOCIATED NUCLEAR PROTEIN"/>
    <property type="match status" value="1"/>
</dbReference>
<reference evidence="4" key="2">
    <citation type="submission" date="2025-08" db="UniProtKB">
        <authorList>
            <consortium name="RefSeq"/>
        </authorList>
    </citation>
    <scope>IDENTIFICATION</scope>
    <source>
        <tissue evidence="4">Leaf</tissue>
    </source>
</reference>